<accession>A0A2N0AIN9</accession>
<proteinExistence type="predicted"/>
<dbReference type="EMBL" id="NPDX01000003">
    <property type="protein sequence ID" value="PJZ84176.1"/>
    <property type="molecule type" value="Genomic_DNA"/>
</dbReference>
<protein>
    <submittedName>
        <fullName evidence="2">Uncharacterized protein</fullName>
    </submittedName>
</protein>
<evidence type="ECO:0000313" key="2">
    <source>
        <dbReference type="EMBL" id="PJZ84176.1"/>
    </source>
</evidence>
<feature type="transmembrane region" description="Helical" evidence="1">
    <location>
        <begin position="163"/>
        <end position="181"/>
    </location>
</feature>
<dbReference type="AlphaFoldDB" id="A0A2N0AIN9"/>
<dbReference type="RefSeq" id="WP_100744551.1">
    <property type="nucleotide sequence ID" value="NZ_NPDW01000002.1"/>
</dbReference>
<feature type="transmembrane region" description="Helical" evidence="1">
    <location>
        <begin position="193"/>
        <end position="210"/>
    </location>
</feature>
<reference evidence="2 3" key="1">
    <citation type="submission" date="2017-07" db="EMBL/GenBank/DDBJ databases">
        <title>Leptospira spp. isolated from tropical soils.</title>
        <authorList>
            <person name="Thibeaux R."/>
            <person name="Iraola G."/>
            <person name="Ferres I."/>
            <person name="Bierque E."/>
            <person name="Girault D."/>
            <person name="Soupe-Gilbert M.-E."/>
            <person name="Picardeau M."/>
            <person name="Goarant C."/>
        </authorList>
    </citation>
    <scope>NUCLEOTIDE SEQUENCE [LARGE SCALE GENOMIC DNA]</scope>
    <source>
        <strain evidence="2 3">FH2-B-A1</strain>
    </source>
</reference>
<dbReference type="OrthoDB" id="344943at2"/>
<evidence type="ECO:0000256" key="1">
    <source>
        <dbReference type="SAM" id="Phobius"/>
    </source>
</evidence>
<feature type="transmembrane region" description="Helical" evidence="1">
    <location>
        <begin position="21"/>
        <end position="38"/>
    </location>
</feature>
<sequence>MSTKKTFLYDVQLFGSKLRKRTGSVIFLFVVFVAYNSLQVPKEGRVQFFTIFLPLLALFFWFLRKNYLKQIEILTSGKIELDGGSLKQFDSNGNCATIRIKDLEQITTDKFRGYNRIVLETKEKIHPIVNIESQEELVSILEKESGVKRINDLTEDRMWNWNTPLYFIPSILILLVTYIPAIKEKFPILTPEFFGLFFNVNLIVYLLYLPEKQNHTISQFSLKRRMIFISLVVFFFQVYIQLEKSGWLKN</sequence>
<keyword evidence="1" id="KW-0472">Membrane</keyword>
<feature type="transmembrane region" description="Helical" evidence="1">
    <location>
        <begin position="44"/>
        <end position="63"/>
    </location>
</feature>
<keyword evidence="1" id="KW-0812">Transmembrane</keyword>
<evidence type="ECO:0000313" key="3">
    <source>
        <dbReference type="Proteomes" id="UP000232145"/>
    </source>
</evidence>
<keyword evidence="1" id="KW-1133">Transmembrane helix</keyword>
<dbReference type="Proteomes" id="UP000232145">
    <property type="component" value="Unassembled WGS sequence"/>
</dbReference>
<comment type="caution">
    <text evidence="2">The sequence shown here is derived from an EMBL/GenBank/DDBJ whole genome shotgun (WGS) entry which is preliminary data.</text>
</comment>
<feature type="transmembrane region" description="Helical" evidence="1">
    <location>
        <begin position="222"/>
        <end position="240"/>
    </location>
</feature>
<name>A0A2N0AIN9_9LEPT</name>
<organism evidence="2 3">
    <name type="scientific">Leptospira harrisiae</name>
    <dbReference type="NCBI Taxonomy" id="2023189"/>
    <lineage>
        <taxon>Bacteria</taxon>
        <taxon>Pseudomonadati</taxon>
        <taxon>Spirochaetota</taxon>
        <taxon>Spirochaetia</taxon>
        <taxon>Leptospirales</taxon>
        <taxon>Leptospiraceae</taxon>
        <taxon>Leptospira</taxon>
    </lineage>
</organism>
<gene>
    <name evidence="2" type="ORF">CH364_12640</name>
</gene>
<keyword evidence="3" id="KW-1185">Reference proteome</keyword>